<feature type="domain" description="FMN-binding" evidence="3">
    <location>
        <begin position="94"/>
        <end position="172"/>
    </location>
</feature>
<keyword evidence="5" id="KW-1185">Reference proteome</keyword>
<reference evidence="4 5" key="1">
    <citation type="submission" date="2012-01" db="EMBL/GenBank/DDBJ databases">
        <title>The Genome Sequence of Scardovia wiggsiae F0424.</title>
        <authorList>
            <consortium name="The Broad Institute Genome Sequencing Platform"/>
            <person name="Earl A."/>
            <person name="Ward D."/>
            <person name="Feldgarden M."/>
            <person name="Gevers D."/>
            <person name="Izard J."/>
            <person name="Ganesan A."/>
            <person name="Baranova O.V."/>
            <person name="Blanton J.M."/>
            <person name="Tanner A.C."/>
            <person name="Mathney J."/>
            <person name="Dewhirst F.E."/>
            <person name="Young S.K."/>
            <person name="Zeng Q."/>
            <person name="Gargeya S."/>
            <person name="Fitzgerald M."/>
            <person name="Haas B."/>
            <person name="Abouelleil A."/>
            <person name="Alvarado L."/>
            <person name="Arachchi H.M."/>
            <person name="Berlin A."/>
            <person name="Chapman S.B."/>
            <person name="Gearin G."/>
            <person name="Goldberg J."/>
            <person name="Griggs A."/>
            <person name="Gujja S."/>
            <person name="Hansen M."/>
            <person name="Heiman D."/>
            <person name="Howarth C."/>
            <person name="Larimer J."/>
            <person name="Lui A."/>
            <person name="MacDonald P.J.P."/>
            <person name="McCowen C."/>
            <person name="Montmayeur A."/>
            <person name="Murphy C."/>
            <person name="Neiman D."/>
            <person name="Pearson M."/>
            <person name="Priest M."/>
            <person name="Roberts A."/>
            <person name="Saif S."/>
            <person name="Shea T."/>
            <person name="Sisk P."/>
            <person name="Stolte C."/>
            <person name="Sykes S."/>
            <person name="Wortman J."/>
            <person name="Nusbaum C."/>
            <person name="Birren B."/>
        </authorList>
    </citation>
    <scope>NUCLEOTIDE SEQUENCE [LARGE SCALE GENOMIC DNA]</scope>
    <source>
        <strain evidence="4 5">F0424</strain>
    </source>
</reference>
<organism evidence="4 5">
    <name type="scientific">Scardovia wiggsiae F0424</name>
    <dbReference type="NCBI Taxonomy" id="857290"/>
    <lineage>
        <taxon>Bacteria</taxon>
        <taxon>Bacillati</taxon>
        <taxon>Actinomycetota</taxon>
        <taxon>Actinomycetes</taxon>
        <taxon>Bifidobacteriales</taxon>
        <taxon>Bifidobacteriaceae</taxon>
        <taxon>Scardovia</taxon>
    </lineage>
</organism>
<feature type="signal peptide" evidence="2">
    <location>
        <begin position="1"/>
        <end position="24"/>
    </location>
</feature>
<evidence type="ECO:0000313" key="4">
    <source>
        <dbReference type="EMBL" id="EJD64847.1"/>
    </source>
</evidence>
<name>J0LLZ3_9BIFI</name>
<dbReference type="Pfam" id="PF04205">
    <property type="entry name" value="FMN_bind"/>
    <property type="match status" value="1"/>
</dbReference>
<dbReference type="RefSeq" id="WP_007147786.1">
    <property type="nucleotide sequence ID" value="NZ_AKCI01000001.1"/>
</dbReference>
<dbReference type="EMBL" id="AGZS01000003">
    <property type="protein sequence ID" value="EJD64847.1"/>
    <property type="molecule type" value="Genomic_DNA"/>
</dbReference>
<dbReference type="STRING" id="857290.HMPREF9156_00722"/>
<dbReference type="InterPro" id="IPR007329">
    <property type="entry name" value="FMN-bd"/>
</dbReference>
<dbReference type="PROSITE" id="PS51257">
    <property type="entry name" value="PROKAR_LIPOPROTEIN"/>
    <property type="match status" value="1"/>
</dbReference>
<gene>
    <name evidence="4" type="ORF">HMPREF9156_00722</name>
</gene>
<feature type="chain" id="PRO_5039416650" description="FMN-binding domain-containing protein" evidence="2">
    <location>
        <begin position="25"/>
        <end position="176"/>
    </location>
</feature>
<feature type="compositionally biased region" description="Low complexity" evidence="1">
    <location>
        <begin position="36"/>
        <end position="64"/>
    </location>
</feature>
<feature type="region of interest" description="Disordered" evidence="1">
    <location>
        <begin position="32"/>
        <end position="79"/>
    </location>
</feature>
<proteinExistence type="predicted"/>
<evidence type="ECO:0000259" key="3">
    <source>
        <dbReference type="SMART" id="SM00900"/>
    </source>
</evidence>
<dbReference type="Proteomes" id="UP000006415">
    <property type="component" value="Unassembled WGS sequence"/>
</dbReference>
<keyword evidence="2" id="KW-0732">Signal</keyword>
<dbReference type="HOGENOM" id="CLU_125315_1_0_11"/>
<dbReference type="GO" id="GO:0010181">
    <property type="term" value="F:FMN binding"/>
    <property type="evidence" value="ECO:0007669"/>
    <property type="project" value="InterPro"/>
</dbReference>
<accession>J0LLZ3</accession>
<comment type="caution">
    <text evidence="4">The sequence shown here is derived from an EMBL/GenBank/DDBJ whole genome shotgun (WGS) entry which is preliminary data.</text>
</comment>
<dbReference type="OrthoDB" id="3231971at2"/>
<evidence type="ECO:0000313" key="5">
    <source>
        <dbReference type="Proteomes" id="UP000006415"/>
    </source>
</evidence>
<sequence>MKKKTGKSVSLAALGILASGVLLAGCGQTRAVPADDSYAGGSEESSAPSSGSPSSKASKPSADPGRGGPRTLGPDTGTYADGTFTSVATYGPVSEDSIDVAVTVANQQVSDVKITPHPATPVSKKYQDGFVRQIKSAVAGRPLKSLKVDKVAGASWTSDAFNKALDVVRQEASVSS</sequence>
<dbReference type="SMART" id="SM00900">
    <property type="entry name" value="FMN_bind"/>
    <property type="match status" value="1"/>
</dbReference>
<evidence type="ECO:0000256" key="1">
    <source>
        <dbReference type="SAM" id="MobiDB-lite"/>
    </source>
</evidence>
<dbReference type="AlphaFoldDB" id="J0LLZ3"/>
<protein>
    <recommendedName>
        <fullName evidence="3">FMN-binding domain-containing protein</fullName>
    </recommendedName>
</protein>
<dbReference type="eggNOG" id="COG3976">
    <property type="taxonomic scope" value="Bacteria"/>
</dbReference>
<evidence type="ECO:0000256" key="2">
    <source>
        <dbReference type="SAM" id="SignalP"/>
    </source>
</evidence>
<dbReference type="GO" id="GO:0016020">
    <property type="term" value="C:membrane"/>
    <property type="evidence" value="ECO:0007669"/>
    <property type="project" value="InterPro"/>
</dbReference>